<dbReference type="InterPro" id="IPR029063">
    <property type="entry name" value="SAM-dependent_MTases_sf"/>
</dbReference>
<dbReference type="Gene3D" id="3.40.50.150">
    <property type="entry name" value="Vaccinia Virus protein VP39"/>
    <property type="match status" value="1"/>
</dbReference>
<accession>A0A3B0VTX9</accession>
<evidence type="ECO:0000256" key="1">
    <source>
        <dbReference type="ARBA" id="ARBA00005369"/>
    </source>
</evidence>
<sequence length="216" mass="24461">MNFNTARHNMLFNQIRTWDFVSPKNLDIMAQIQREEFVPIEHRKLAFSDLEIPLAHHEYMMKPGLEGQVLQALKLQGTEKVLEIGTGSGYMTALLALSAEYVTSIDIHQDFTDSAIEKLAEAKIKNCKCIHQDVFNYSSTYKFDVIVFTGSLTQVPEFLLANIKYDGKIFAIVGDYPIMTACIITKSKDGQAKIETLYETVVKPLQTIEQTTIFAL</sequence>
<dbReference type="EMBL" id="UOEW01000086">
    <property type="protein sequence ID" value="VAW34864.1"/>
    <property type="molecule type" value="Genomic_DNA"/>
</dbReference>
<dbReference type="InterPro" id="IPR000682">
    <property type="entry name" value="PCMT"/>
</dbReference>
<dbReference type="AlphaFoldDB" id="A0A3B0VTX9"/>
<dbReference type="GO" id="GO:0005737">
    <property type="term" value="C:cytoplasm"/>
    <property type="evidence" value="ECO:0007669"/>
    <property type="project" value="TreeGrafter"/>
</dbReference>
<dbReference type="CDD" id="cd02440">
    <property type="entry name" value="AdoMet_MTases"/>
    <property type="match status" value="1"/>
</dbReference>
<gene>
    <name evidence="2" type="ORF">MNBD_GAMMA01-1228</name>
</gene>
<dbReference type="GO" id="GO:0032259">
    <property type="term" value="P:methylation"/>
    <property type="evidence" value="ECO:0007669"/>
    <property type="project" value="UniProtKB-KW"/>
</dbReference>
<reference evidence="2" key="1">
    <citation type="submission" date="2018-06" db="EMBL/GenBank/DDBJ databases">
        <authorList>
            <person name="Zhirakovskaya E."/>
        </authorList>
    </citation>
    <scope>NUCLEOTIDE SEQUENCE</scope>
</reference>
<dbReference type="PANTHER" id="PTHR11579:SF18">
    <property type="entry name" value="PROTEIN-L-ISOASPARTATE O-METHYLTRANSFERASE"/>
    <property type="match status" value="1"/>
</dbReference>
<dbReference type="EC" id="2.1.1.77" evidence="2"/>
<dbReference type="PANTHER" id="PTHR11579">
    <property type="entry name" value="PROTEIN-L-ISOASPARTATE O-METHYLTRANSFERASE"/>
    <property type="match status" value="1"/>
</dbReference>
<protein>
    <submittedName>
        <fullName evidence="2">Protein-L-isoaspartate O-methyltransferase</fullName>
        <ecNumber evidence="2">2.1.1.77</ecNumber>
    </submittedName>
</protein>
<evidence type="ECO:0000313" key="2">
    <source>
        <dbReference type="EMBL" id="VAW34864.1"/>
    </source>
</evidence>
<keyword evidence="2" id="KW-0808">Transferase</keyword>
<dbReference type="GO" id="GO:0004719">
    <property type="term" value="F:protein-L-isoaspartate (D-aspartate) O-methyltransferase activity"/>
    <property type="evidence" value="ECO:0007669"/>
    <property type="project" value="UniProtKB-EC"/>
</dbReference>
<dbReference type="SUPFAM" id="SSF53335">
    <property type="entry name" value="S-adenosyl-L-methionine-dependent methyltransferases"/>
    <property type="match status" value="1"/>
</dbReference>
<organism evidence="2">
    <name type="scientific">hydrothermal vent metagenome</name>
    <dbReference type="NCBI Taxonomy" id="652676"/>
    <lineage>
        <taxon>unclassified sequences</taxon>
        <taxon>metagenomes</taxon>
        <taxon>ecological metagenomes</taxon>
    </lineage>
</organism>
<comment type="similarity">
    <text evidence="1">Belongs to the methyltransferase superfamily. L-isoaspartyl/D-aspartyl protein methyltransferase family.</text>
</comment>
<dbReference type="Pfam" id="PF01135">
    <property type="entry name" value="PCMT"/>
    <property type="match status" value="1"/>
</dbReference>
<keyword evidence="2" id="KW-0489">Methyltransferase</keyword>
<proteinExistence type="inferred from homology"/>
<name>A0A3B0VTX9_9ZZZZ</name>